<keyword evidence="4" id="KW-1185">Reference proteome</keyword>
<comment type="caution">
    <text evidence="3">The sequence shown here is derived from an EMBL/GenBank/DDBJ whole genome shotgun (WGS) entry which is preliminary data.</text>
</comment>
<dbReference type="InterPro" id="IPR050113">
    <property type="entry name" value="Ub_conjugating_enzyme"/>
</dbReference>
<feature type="compositionally biased region" description="Gly residues" evidence="1">
    <location>
        <begin position="533"/>
        <end position="544"/>
    </location>
</feature>
<dbReference type="Proteomes" id="UP001515480">
    <property type="component" value="Unassembled WGS sequence"/>
</dbReference>
<feature type="region of interest" description="Disordered" evidence="1">
    <location>
        <begin position="529"/>
        <end position="562"/>
    </location>
</feature>
<accession>A0AB34IDC6</accession>
<feature type="region of interest" description="Disordered" evidence="1">
    <location>
        <begin position="174"/>
        <end position="203"/>
    </location>
</feature>
<dbReference type="SUPFAM" id="SSF54495">
    <property type="entry name" value="UBC-like"/>
    <property type="match status" value="1"/>
</dbReference>
<evidence type="ECO:0000313" key="3">
    <source>
        <dbReference type="EMBL" id="KAL1495408.1"/>
    </source>
</evidence>
<dbReference type="Gene3D" id="3.10.110.10">
    <property type="entry name" value="Ubiquitin Conjugating Enzyme"/>
    <property type="match status" value="1"/>
</dbReference>
<evidence type="ECO:0000313" key="4">
    <source>
        <dbReference type="Proteomes" id="UP001515480"/>
    </source>
</evidence>
<organism evidence="3 4">
    <name type="scientific">Prymnesium parvum</name>
    <name type="common">Toxic golden alga</name>
    <dbReference type="NCBI Taxonomy" id="97485"/>
    <lineage>
        <taxon>Eukaryota</taxon>
        <taxon>Haptista</taxon>
        <taxon>Haptophyta</taxon>
        <taxon>Prymnesiophyceae</taxon>
        <taxon>Prymnesiales</taxon>
        <taxon>Prymnesiaceae</taxon>
        <taxon>Prymnesium</taxon>
    </lineage>
</organism>
<evidence type="ECO:0000256" key="1">
    <source>
        <dbReference type="SAM" id="MobiDB-lite"/>
    </source>
</evidence>
<gene>
    <name evidence="3" type="ORF">AB1Y20_016776</name>
</gene>
<dbReference type="SMART" id="SM00212">
    <property type="entry name" value="UBCc"/>
    <property type="match status" value="1"/>
</dbReference>
<reference evidence="3 4" key="1">
    <citation type="journal article" date="2024" name="Science">
        <title>Giant polyketide synthase enzymes in the biosynthesis of giant marine polyether toxins.</title>
        <authorList>
            <person name="Fallon T.R."/>
            <person name="Shende V.V."/>
            <person name="Wierzbicki I.H."/>
            <person name="Pendleton A.L."/>
            <person name="Watervoot N.F."/>
            <person name="Auber R.P."/>
            <person name="Gonzalez D.J."/>
            <person name="Wisecaver J.H."/>
            <person name="Moore B.S."/>
        </authorList>
    </citation>
    <scope>NUCLEOTIDE SEQUENCE [LARGE SCALE GENOMIC DNA]</scope>
    <source>
        <strain evidence="3 4">12B1</strain>
    </source>
</reference>
<proteinExistence type="predicted"/>
<evidence type="ECO:0000259" key="2">
    <source>
        <dbReference type="PROSITE" id="PS50127"/>
    </source>
</evidence>
<dbReference type="Pfam" id="PF00179">
    <property type="entry name" value="UQ_con"/>
    <property type="match status" value="1"/>
</dbReference>
<dbReference type="CDD" id="cd23955">
    <property type="entry name" value="UBCc_invertebrate"/>
    <property type="match status" value="1"/>
</dbReference>
<dbReference type="EMBL" id="JBGBPQ010000032">
    <property type="protein sequence ID" value="KAL1495408.1"/>
    <property type="molecule type" value="Genomic_DNA"/>
</dbReference>
<dbReference type="PROSITE" id="PS50127">
    <property type="entry name" value="UBC_2"/>
    <property type="match status" value="1"/>
</dbReference>
<protein>
    <recommendedName>
        <fullName evidence="2">UBC core domain-containing protein</fullName>
    </recommendedName>
</protein>
<dbReference type="AlphaFoldDB" id="A0AB34IDC6"/>
<name>A0AB34IDC6_PRYPA</name>
<dbReference type="PANTHER" id="PTHR24067">
    <property type="entry name" value="UBIQUITIN-CONJUGATING ENZYME E2"/>
    <property type="match status" value="1"/>
</dbReference>
<feature type="domain" description="UBC core" evidence="2">
    <location>
        <begin position="5"/>
        <end position="196"/>
    </location>
</feature>
<sequence>MATSAAVKRLVKEHRELISSPILGVSACPNEDDMLCWHANIALPLTPFGTVPMHIVIMFTPDYPASAPNAGFAVHFPYNMGASYIGSSERDGKYLSGCQIICLDILGNFSRIHTEWAKQPGSGWSPAYSVSTLLLNLQALLLELDVQLSRTEKSALYNEAMAYTCKIGDNTHSGTSPYPPLEASSDAPIAADTSSDTSGAKLTGMSSEGKLVARCYFTLASHEDDTLGYGIYFDRSGKPKSYGELISWTAFHEHKLRQTSRKESFTHFIPAFINPQHASNNAQWVRRTKQSLEQSARACSGGVGSDDVPPALQVLPALINSMVVEINRGDKASAIAFFEALCSFWRTLRWYIVVDTALSKDAVGRVQRFIDTPAARHKNNVPDVGALLALATSLVGAFSLESFIDAYLDESFVRCVMWWRDECAAQARAVFVATAVSRSIFHFQMEVLRIVIGDAPDVTATKMDQSYGRLPERLEALQCAWKARIEPRTWGEYAIVTGCSVEMRRRIGEDPDQWIMSCVQRSIENGPLYQKGARGGRGGGGGKGGKGKGGKGAGKGGGRGGR</sequence>
<feature type="compositionally biased region" description="Gly residues" evidence="1">
    <location>
        <begin position="550"/>
        <end position="562"/>
    </location>
</feature>
<dbReference type="InterPro" id="IPR016135">
    <property type="entry name" value="UBQ-conjugating_enzyme/RWD"/>
</dbReference>
<dbReference type="InterPro" id="IPR000608">
    <property type="entry name" value="UBC"/>
</dbReference>
<feature type="compositionally biased region" description="Polar residues" evidence="1">
    <location>
        <begin position="192"/>
        <end position="203"/>
    </location>
</feature>